<dbReference type="Proteomes" id="UP001466331">
    <property type="component" value="Unassembled WGS sequence"/>
</dbReference>
<sequence length="46" mass="4845">MRRLAIVLVIIFAIVTLVNVYTNTSTVFPVGDSGALKTSSTVSSDS</sequence>
<accession>A0ABU9UD31</accession>
<evidence type="ECO:0000313" key="2">
    <source>
        <dbReference type="Proteomes" id="UP001466331"/>
    </source>
</evidence>
<name>A0ABU9UD31_9SPIR</name>
<proteinExistence type="predicted"/>
<reference evidence="1 2" key="1">
    <citation type="submission" date="2024-03" db="EMBL/GenBank/DDBJ databases">
        <title>Ignisphaera cupida sp. nov., a hyperthermophilic hydrolytic archaeon from a hot spring of Kamchatka, and proposal of Ignisphaeraceae fam. nov.</title>
        <authorList>
            <person name="Podosokorskaya O.A."/>
            <person name="Elcheninov A.G."/>
            <person name="Maltseva A.I."/>
            <person name="Zayulina K.S."/>
            <person name="Novikov A."/>
            <person name="Merkel A.Y."/>
        </authorList>
    </citation>
    <scope>NUCLEOTIDE SEQUENCE [LARGE SCALE GENOMIC DNA]</scope>
    <source>
        <strain evidence="1 2">38H-sp</strain>
    </source>
</reference>
<evidence type="ECO:0000313" key="1">
    <source>
        <dbReference type="EMBL" id="MEM5948581.1"/>
    </source>
</evidence>
<dbReference type="RefSeq" id="WP_420070032.1">
    <property type="nucleotide sequence ID" value="NZ_JBCHKQ010000004.1"/>
</dbReference>
<dbReference type="EMBL" id="JBCHKQ010000004">
    <property type="protein sequence ID" value="MEM5948581.1"/>
    <property type="molecule type" value="Genomic_DNA"/>
</dbReference>
<protein>
    <submittedName>
        <fullName evidence="1">Uncharacterized protein</fullName>
    </submittedName>
</protein>
<organism evidence="1 2">
    <name type="scientific">Rarispira pelagica</name>
    <dbReference type="NCBI Taxonomy" id="3141764"/>
    <lineage>
        <taxon>Bacteria</taxon>
        <taxon>Pseudomonadati</taxon>
        <taxon>Spirochaetota</taxon>
        <taxon>Spirochaetia</taxon>
        <taxon>Winmispirales</taxon>
        <taxon>Winmispiraceae</taxon>
        <taxon>Rarispira</taxon>
    </lineage>
</organism>
<comment type="caution">
    <text evidence="1">The sequence shown here is derived from an EMBL/GenBank/DDBJ whole genome shotgun (WGS) entry which is preliminary data.</text>
</comment>
<keyword evidence="2" id="KW-1185">Reference proteome</keyword>
<gene>
    <name evidence="1" type="ORF">WKV44_08485</name>
</gene>